<dbReference type="InterPro" id="IPR024510">
    <property type="entry name" value="DUF2589"/>
</dbReference>
<name>A0A433UJ24_ANAVA</name>
<keyword evidence="2" id="KW-1185">Reference proteome</keyword>
<dbReference type="EMBL" id="RSCM01000016">
    <property type="protein sequence ID" value="RUS93825.1"/>
    <property type="molecule type" value="Genomic_DNA"/>
</dbReference>
<evidence type="ECO:0008006" key="3">
    <source>
        <dbReference type="Google" id="ProtNLM"/>
    </source>
</evidence>
<dbReference type="SUPFAM" id="SSF49373">
    <property type="entry name" value="Invasin/intimin cell-adhesion fragments"/>
    <property type="match status" value="1"/>
</dbReference>
<comment type="caution">
    <text evidence="1">The sequence shown here is derived from an EMBL/GenBank/DDBJ whole genome shotgun (WGS) entry which is preliminary data.</text>
</comment>
<dbReference type="RefSeq" id="WP_206751550.1">
    <property type="nucleotide sequence ID" value="NZ_RSCM01000016.1"/>
</dbReference>
<dbReference type="InterPro" id="IPR013783">
    <property type="entry name" value="Ig-like_fold"/>
</dbReference>
<protein>
    <recommendedName>
        <fullName evidence="3">DUF2589 domain-containing protein</fullName>
    </recommendedName>
</protein>
<dbReference type="Gene3D" id="2.60.40.10">
    <property type="entry name" value="Immunoglobulins"/>
    <property type="match status" value="1"/>
</dbReference>
<gene>
    <name evidence="1" type="ORF">DSM107003_40610</name>
</gene>
<evidence type="ECO:0000313" key="1">
    <source>
        <dbReference type="EMBL" id="RUS93825.1"/>
    </source>
</evidence>
<dbReference type="InterPro" id="IPR008964">
    <property type="entry name" value="Invasin/intimin_cell_adhesion"/>
</dbReference>
<accession>A0A433UJ24</accession>
<dbReference type="AlphaFoldDB" id="A0A433UJ24"/>
<organism evidence="1 2">
    <name type="scientific">Trichormus variabilis SAG 1403-4b</name>
    <dbReference type="NCBI Taxonomy" id="447716"/>
    <lineage>
        <taxon>Bacteria</taxon>
        <taxon>Bacillati</taxon>
        <taxon>Cyanobacteriota</taxon>
        <taxon>Cyanophyceae</taxon>
        <taxon>Nostocales</taxon>
        <taxon>Nostocaceae</taxon>
        <taxon>Trichormus</taxon>
    </lineage>
</organism>
<proteinExistence type="predicted"/>
<evidence type="ECO:0000313" key="2">
    <source>
        <dbReference type="Proteomes" id="UP000276103"/>
    </source>
</evidence>
<sequence>MPVTRKIHKLGWENVSIYRFEIRLSTTMPIDTSPSTTATSALQGIPFSSLIGGPLNAAVDAQVKAAGATVDFIQNVGLTGPADNRRPIQVEFVYYVDGKEAKLMVPLLTIVPIPYLAVDSVDIQFKANIKAEASTYQEDNSSSETSVGNKSSATFGGWFAKGSTEFSASYSSKKDSKATQESKYSVEYTMDIKIHAGQDDMPAGLAKVLNILESSIAPTSTKPSIQVSSEVIVIKSGDKKDTVEMTATLFSDKGLRVAGKKLNVTSPNSQITFDPTELNTDENGTFEFNLVYTPPTGASDGGKTKVKIECKELNASKTITVVIPAKLATPDPAAANVTPLSENS</sequence>
<dbReference type="Pfam" id="PF11655">
    <property type="entry name" value="DUF2589"/>
    <property type="match status" value="1"/>
</dbReference>
<dbReference type="Proteomes" id="UP000276103">
    <property type="component" value="Unassembled WGS sequence"/>
</dbReference>
<reference evidence="1 2" key="1">
    <citation type="journal article" date="2019" name="Genome Biol. Evol.">
        <title>Day and night: Metabolic profiles and evolutionary relationships of six axenic non-marine cyanobacteria.</title>
        <authorList>
            <person name="Will S.E."/>
            <person name="Henke P."/>
            <person name="Boedeker C."/>
            <person name="Huang S."/>
            <person name="Brinkmann H."/>
            <person name="Rohde M."/>
            <person name="Jarek M."/>
            <person name="Friedl T."/>
            <person name="Seufert S."/>
            <person name="Schumacher M."/>
            <person name="Overmann J."/>
            <person name="Neumann-Schaal M."/>
            <person name="Petersen J."/>
        </authorList>
    </citation>
    <scope>NUCLEOTIDE SEQUENCE [LARGE SCALE GENOMIC DNA]</scope>
    <source>
        <strain evidence="1 2">SAG 1403-4b</strain>
    </source>
</reference>